<name>A0A9P0CU04_9CUCU</name>
<organism evidence="1 2">
    <name type="scientific">Psylliodes chrysocephalus</name>
    <dbReference type="NCBI Taxonomy" id="3402493"/>
    <lineage>
        <taxon>Eukaryota</taxon>
        <taxon>Metazoa</taxon>
        <taxon>Ecdysozoa</taxon>
        <taxon>Arthropoda</taxon>
        <taxon>Hexapoda</taxon>
        <taxon>Insecta</taxon>
        <taxon>Pterygota</taxon>
        <taxon>Neoptera</taxon>
        <taxon>Endopterygota</taxon>
        <taxon>Coleoptera</taxon>
        <taxon>Polyphaga</taxon>
        <taxon>Cucujiformia</taxon>
        <taxon>Chrysomeloidea</taxon>
        <taxon>Chrysomelidae</taxon>
        <taxon>Galerucinae</taxon>
        <taxon>Alticini</taxon>
        <taxon>Psylliodes</taxon>
    </lineage>
</organism>
<dbReference type="OrthoDB" id="10581078at2759"/>
<sequence length="111" mass="12863">MKKIKVLKKKFIFSEDYSSDEDSFGDFHSTSSDNGENKIEEMNQEIGFLNRMQLDLSKLDVGDWIVVKFKQKKAIKMYMGQLTEKEPCLVTKFCCRFVIPTTYKLSITASV</sequence>
<dbReference type="AlphaFoldDB" id="A0A9P0CU04"/>
<accession>A0A9P0CU04</accession>
<proteinExistence type="predicted"/>
<keyword evidence="2" id="KW-1185">Reference proteome</keyword>
<reference evidence="1" key="1">
    <citation type="submission" date="2022-01" db="EMBL/GenBank/DDBJ databases">
        <authorList>
            <person name="King R."/>
        </authorList>
    </citation>
    <scope>NUCLEOTIDE SEQUENCE</scope>
</reference>
<dbReference type="EMBL" id="OV651814">
    <property type="protein sequence ID" value="CAH1106508.1"/>
    <property type="molecule type" value="Genomic_DNA"/>
</dbReference>
<dbReference type="Proteomes" id="UP001153636">
    <property type="component" value="Chromosome 2"/>
</dbReference>
<evidence type="ECO:0000313" key="1">
    <source>
        <dbReference type="EMBL" id="CAH1106508.1"/>
    </source>
</evidence>
<gene>
    <name evidence="1" type="ORF">PSYICH_LOCUS7446</name>
</gene>
<protein>
    <submittedName>
        <fullName evidence="1">Uncharacterized protein</fullName>
    </submittedName>
</protein>
<evidence type="ECO:0000313" key="2">
    <source>
        <dbReference type="Proteomes" id="UP001153636"/>
    </source>
</evidence>